<evidence type="ECO:0000259" key="1">
    <source>
        <dbReference type="PROSITE" id="PS51186"/>
    </source>
</evidence>
<dbReference type="RefSeq" id="WP_131018968.1">
    <property type="nucleotide sequence ID" value="NZ_SIRE01000049.1"/>
</dbReference>
<dbReference type="EMBL" id="SIRE01000049">
    <property type="protein sequence ID" value="TBL68217.1"/>
    <property type="molecule type" value="Genomic_DNA"/>
</dbReference>
<protein>
    <submittedName>
        <fullName evidence="2">N-acetyltransferase</fullName>
    </submittedName>
</protein>
<dbReference type="SUPFAM" id="SSF55729">
    <property type="entry name" value="Acyl-CoA N-acyltransferases (Nat)"/>
    <property type="match status" value="1"/>
</dbReference>
<keyword evidence="2" id="KW-0808">Transferase</keyword>
<dbReference type="Gene3D" id="3.40.630.30">
    <property type="match status" value="1"/>
</dbReference>
<sequence length="146" mass="16871">MIWNHSHLPYTISDDPGQLQHDAVYALLQTTYWAGKRSKDIMMQSIAASFCFGLYHGSEQVGFLRVVSDYATFSWVCDVIVHPEHRGKGLGKWLVEVMSGHPKLSHTNMLLGTRDAHGLYEQFGFQRMEMMRRISPERLRERSDEL</sequence>
<dbReference type="OrthoDB" id="3216107at2"/>
<dbReference type="PANTHER" id="PTHR43233">
    <property type="entry name" value="FAMILY N-ACETYLTRANSFERASE, PUTATIVE (AFU_ORTHOLOGUE AFUA_6G03350)-RELATED"/>
    <property type="match status" value="1"/>
</dbReference>
<proteinExistence type="predicted"/>
<dbReference type="InterPro" id="IPR016181">
    <property type="entry name" value="Acyl_CoA_acyltransferase"/>
</dbReference>
<reference evidence="2 3" key="1">
    <citation type="submission" date="2019-02" db="EMBL/GenBank/DDBJ databases">
        <title>Paenibacillus sp. nov., isolated from surface-sterilized tissue of Thalictrum simplex L.</title>
        <authorList>
            <person name="Tuo L."/>
        </authorList>
    </citation>
    <scope>NUCLEOTIDE SEQUENCE [LARGE SCALE GENOMIC DNA]</scope>
    <source>
        <strain evidence="2 3">N2SHLJ1</strain>
    </source>
</reference>
<dbReference type="PROSITE" id="PS51186">
    <property type="entry name" value="GNAT"/>
    <property type="match status" value="1"/>
</dbReference>
<dbReference type="PANTHER" id="PTHR43233:SF1">
    <property type="entry name" value="FAMILY N-ACETYLTRANSFERASE, PUTATIVE (AFU_ORTHOLOGUE AFUA_6G03350)-RELATED"/>
    <property type="match status" value="1"/>
</dbReference>
<feature type="domain" description="N-acetyltransferase" evidence="1">
    <location>
        <begin position="10"/>
        <end position="146"/>
    </location>
</feature>
<keyword evidence="3" id="KW-1185">Reference proteome</keyword>
<gene>
    <name evidence="2" type="ORF">EYB31_38720</name>
</gene>
<organism evidence="2 3">
    <name type="scientific">Paenibacillus thalictri</name>
    <dbReference type="NCBI Taxonomy" id="2527873"/>
    <lineage>
        <taxon>Bacteria</taxon>
        <taxon>Bacillati</taxon>
        <taxon>Bacillota</taxon>
        <taxon>Bacilli</taxon>
        <taxon>Bacillales</taxon>
        <taxon>Paenibacillaceae</taxon>
        <taxon>Paenibacillus</taxon>
    </lineage>
</organism>
<evidence type="ECO:0000313" key="3">
    <source>
        <dbReference type="Proteomes" id="UP000293142"/>
    </source>
</evidence>
<dbReference type="Proteomes" id="UP000293142">
    <property type="component" value="Unassembled WGS sequence"/>
</dbReference>
<comment type="caution">
    <text evidence="2">The sequence shown here is derived from an EMBL/GenBank/DDBJ whole genome shotgun (WGS) entry which is preliminary data.</text>
</comment>
<accession>A0A4V2J2Z4</accession>
<dbReference type="CDD" id="cd04301">
    <property type="entry name" value="NAT_SF"/>
    <property type="match status" value="1"/>
</dbReference>
<dbReference type="AlphaFoldDB" id="A0A4V2J2Z4"/>
<dbReference type="InterPro" id="IPR000182">
    <property type="entry name" value="GNAT_dom"/>
</dbReference>
<dbReference type="GO" id="GO:0016747">
    <property type="term" value="F:acyltransferase activity, transferring groups other than amino-acyl groups"/>
    <property type="evidence" value="ECO:0007669"/>
    <property type="project" value="InterPro"/>
</dbReference>
<dbReference type="InterPro" id="IPR053144">
    <property type="entry name" value="Acetyltransferase_Butenolide"/>
</dbReference>
<name>A0A4V2J2Z4_9BACL</name>
<dbReference type="Pfam" id="PF13508">
    <property type="entry name" value="Acetyltransf_7"/>
    <property type="match status" value="1"/>
</dbReference>
<evidence type="ECO:0000313" key="2">
    <source>
        <dbReference type="EMBL" id="TBL68217.1"/>
    </source>
</evidence>